<sequence length="509" mass="57306">MVTRMSGSNRKKKVMERISATSSIKKRKGKGGHGKGRRHEKAPAQDLEKAAKESDTDFDEVAAVGRISQETGLAEEPDTDVDRDTHYHFVLEMNRAAEDFEIDFEKMQSKMPRFPASLKGVGTSYVAPRVVAIGPYHNPLYSLGNGKSNYLVEMEEVKQVAASHFIKKSGHSFLEIRAKVESVASDPHKFYNIGSESLPDFVSMMCVDGCFLLQYMLICTARDELPSSLLYFFESNQAYISNDIMLLENQLPWVVLHTLWSLRPSVNVGEFIGKMGRTLQVSGDKVSEPFAWDGTNEPPHLLGLLWLYKTGGSVNAEPQSEELRPMSKTISAIELAEMGIKLTASKTTKFTDMGIKRRPVLADKIFLAPLLLDEVRSCWLVNMAAFEVSMAKGIQNPIVCSYLAVLAMLMDREEDVHKLRSKRLVQGELTNKETLDFFKAIIKHISGGPLYINILEEIESYKSKRWFWIKVHKFVYKNIKTIVTVVSIALSIFALLVALFKVLLSIKEH</sequence>
<dbReference type="Pfam" id="PF03140">
    <property type="entry name" value="DUF247"/>
    <property type="match status" value="1"/>
</dbReference>
<organism evidence="3">
    <name type="scientific">Hordeum vulgare subsp. vulgare</name>
    <name type="common">Domesticated barley</name>
    <dbReference type="NCBI Taxonomy" id="112509"/>
    <lineage>
        <taxon>Eukaryota</taxon>
        <taxon>Viridiplantae</taxon>
        <taxon>Streptophyta</taxon>
        <taxon>Embryophyta</taxon>
        <taxon>Tracheophyta</taxon>
        <taxon>Spermatophyta</taxon>
        <taxon>Magnoliopsida</taxon>
        <taxon>Liliopsida</taxon>
        <taxon>Poales</taxon>
        <taxon>Poaceae</taxon>
        <taxon>BOP clade</taxon>
        <taxon>Pooideae</taxon>
        <taxon>Triticodae</taxon>
        <taxon>Triticeae</taxon>
        <taxon>Hordeinae</taxon>
        <taxon>Hordeum</taxon>
    </lineage>
</organism>
<keyword evidence="2" id="KW-0812">Transmembrane</keyword>
<keyword evidence="2" id="KW-0472">Membrane</keyword>
<dbReference type="PANTHER" id="PTHR31549:SF256">
    <property type="entry name" value="EXPRESSED PROTEIN"/>
    <property type="match status" value="1"/>
</dbReference>
<proteinExistence type="evidence at transcript level"/>
<evidence type="ECO:0000256" key="2">
    <source>
        <dbReference type="SAM" id="Phobius"/>
    </source>
</evidence>
<evidence type="ECO:0000313" key="3">
    <source>
        <dbReference type="EMBL" id="BAJ95744.1"/>
    </source>
</evidence>
<feature type="compositionally biased region" description="Basic residues" evidence="1">
    <location>
        <begin position="24"/>
        <end position="40"/>
    </location>
</feature>
<dbReference type="AlphaFoldDB" id="F2DKX3"/>
<protein>
    <submittedName>
        <fullName evidence="3">Predicted protein</fullName>
    </submittedName>
</protein>
<dbReference type="PANTHER" id="PTHR31549">
    <property type="entry name" value="PROTEIN, PUTATIVE (DUF247)-RELATED-RELATED"/>
    <property type="match status" value="1"/>
</dbReference>
<reference evidence="3" key="1">
    <citation type="journal article" date="2011" name="Plant Physiol.">
        <title>Comprehensive sequence analysis of 24,783 barley full-length cDNAs derived from 12 clone libraries.</title>
        <authorList>
            <person name="Matsumoto T."/>
            <person name="Tanaka T."/>
            <person name="Sakai H."/>
            <person name="Amano N."/>
            <person name="Kanamori H."/>
            <person name="Kurita K."/>
            <person name="Kikuta A."/>
            <person name="Kamiya K."/>
            <person name="Yamamoto M."/>
            <person name="Ikawa H."/>
            <person name="Fujii N."/>
            <person name="Hori K."/>
            <person name="Itoh T."/>
            <person name="Sato K."/>
        </authorList>
    </citation>
    <scope>NUCLEOTIDE SEQUENCE</scope>
    <source>
        <tissue evidence="3">Shoot and root</tissue>
    </source>
</reference>
<accession>F2DKX3</accession>
<feature type="compositionally biased region" description="Basic and acidic residues" evidence="1">
    <location>
        <begin position="41"/>
        <end position="55"/>
    </location>
</feature>
<name>F2DKX3_HORVV</name>
<feature type="region of interest" description="Disordered" evidence="1">
    <location>
        <begin position="1"/>
        <end position="56"/>
    </location>
</feature>
<keyword evidence="2" id="KW-1133">Transmembrane helix</keyword>
<evidence type="ECO:0000256" key="1">
    <source>
        <dbReference type="SAM" id="MobiDB-lite"/>
    </source>
</evidence>
<feature type="transmembrane region" description="Helical" evidence="2">
    <location>
        <begin position="482"/>
        <end position="504"/>
    </location>
</feature>
<dbReference type="InterPro" id="IPR004158">
    <property type="entry name" value="DUF247_pln"/>
</dbReference>
<dbReference type="EMBL" id="AK364541">
    <property type="protein sequence ID" value="BAJ95744.1"/>
    <property type="molecule type" value="mRNA"/>
</dbReference>